<feature type="domain" description="tRNA methyltransferase TRMD/TRM10-type" evidence="18">
    <location>
        <begin position="4"/>
        <end position="225"/>
    </location>
</feature>
<protein>
    <recommendedName>
        <fullName evidence="6 15">tRNA (guanine-N(1)-)-methyltransferase</fullName>
        <ecNumber evidence="5 15">2.1.1.228</ecNumber>
    </recommendedName>
    <alternativeName>
        <fullName evidence="12 15">M1G-methyltransferase</fullName>
    </alternativeName>
    <alternativeName>
        <fullName evidence="13 15">tRNA [GM37] methyltransferase</fullName>
    </alternativeName>
</protein>
<keyword evidence="9 15" id="KW-0808">Transferase</keyword>
<dbReference type="GO" id="GO:0005829">
    <property type="term" value="C:cytosol"/>
    <property type="evidence" value="ECO:0007669"/>
    <property type="project" value="TreeGrafter"/>
</dbReference>
<dbReference type="FunFam" id="3.40.1280.10:FF:000001">
    <property type="entry name" value="tRNA (guanine-N(1)-)-methyltransferase"/>
    <property type="match status" value="1"/>
</dbReference>
<dbReference type="GO" id="GO:0052906">
    <property type="term" value="F:tRNA (guanine(37)-N1)-methyltransferase activity"/>
    <property type="evidence" value="ECO:0007669"/>
    <property type="project" value="UniProtKB-UniRule"/>
</dbReference>
<feature type="binding site" evidence="15 16">
    <location>
        <begin position="132"/>
        <end position="137"/>
    </location>
    <ligand>
        <name>S-adenosyl-L-methionine</name>
        <dbReference type="ChEBI" id="CHEBI:59789"/>
    </ligand>
</feature>
<evidence type="ECO:0000256" key="1">
    <source>
        <dbReference type="ARBA" id="ARBA00002634"/>
    </source>
</evidence>
<evidence type="ECO:0000256" key="2">
    <source>
        <dbReference type="ARBA" id="ARBA00004496"/>
    </source>
</evidence>
<dbReference type="AlphaFoldDB" id="A0A7C4EV21"/>
<comment type="subcellular location">
    <subcellularLocation>
        <location evidence="2 15 17">Cytoplasm</location>
    </subcellularLocation>
</comment>
<dbReference type="EMBL" id="DTGT01000364">
    <property type="protein sequence ID" value="HGH61870.1"/>
    <property type="molecule type" value="Genomic_DNA"/>
</dbReference>
<dbReference type="NCBIfam" id="TIGR00088">
    <property type="entry name" value="trmD"/>
    <property type="match status" value="1"/>
</dbReference>
<evidence type="ECO:0000256" key="10">
    <source>
        <dbReference type="ARBA" id="ARBA00022691"/>
    </source>
</evidence>
<organism evidence="19">
    <name type="scientific">Desulfomonile tiedjei</name>
    <dbReference type="NCBI Taxonomy" id="2358"/>
    <lineage>
        <taxon>Bacteria</taxon>
        <taxon>Pseudomonadati</taxon>
        <taxon>Thermodesulfobacteriota</taxon>
        <taxon>Desulfomonilia</taxon>
        <taxon>Desulfomonilales</taxon>
        <taxon>Desulfomonilaceae</taxon>
        <taxon>Desulfomonile</taxon>
    </lineage>
</organism>
<accession>A0A7C4EV21</accession>
<dbReference type="NCBIfam" id="NF000648">
    <property type="entry name" value="PRK00026.1"/>
    <property type="match status" value="1"/>
</dbReference>
<dbReference type="EC" id="2.1.1.228" evidence="5 15"/>
<evidence type="ECO:0000256" key="4">
    <source>
        <dbReference type="ARBA" id="ARBA00011738"/>
    </source>
</evidence>
<gene>
    <name evidence="15 19" type="primary">trmD</name>
    <name evidence="19" type="ORF">ENV54_11300</name>
</gene>
<evidence type="ECO:0000256" key="7">
    <source>
        <dbReference type="ARBA" id="ARBA00022490"/>
    </source>
</evidence>
<dbReference type="PANTHER" id="PTHR46417:SF1">
    <property type="entry name" value="TRNA (GUANINE-N(1)-)-METHYLTRANSFERASE"/>
    <property type="match status" value="1"/>
</dbReference>
<dbReference type="SUPFAM" id="SSF75217">
    <property type="entry name" value="alpha/beta knot"/>
    <property type="match status" value="1"/>
</dbReference>
<feature type="binding site" evidence="15 16">
    <location>
        <position position="113"/>
    </location>
    <ligand>
        <name>S-adenosyl-L-methionine</name>
        <dbReference type="ChEBI" id="CHEBI:59789"/>
    </ligand>
</feature>
<keyword evidence="11 15" id="KW-0819">tRNA processing</keyword>
<evidence type="ECO:0000256" key="17">
    <source>
        <dbReference type="RuleBase" id="RU003464"/>
    </source>
</evidence>
<name>A0A7C4EV21_9BACT</name>
<evidence type="ECO:0000256" key="5">
    <source>
        <dbReference type="ARBA" id="ARBA00012807"/>
    </source>
</evidence>
<comment type="catalytic activity">
    <reaction evidence="14 15 17">
        <text>guanosine(37) in tRNA + S-adenosyl-L-methionine = N(1)-methylguanosine(37) in tRNA + S-adenosyl-L-homocysteine + H(+)</text>
        <dbReference type="Rhea" id="RHEA:36899"/>
        <dbReference type="Rhea" id="RHEA-COMP:10145"/>
        <dbReference type="Rhea" id="RHEA-COMP:10147"/>
        <dbReference type="ChEBI" id="CHEBI:15378"/>
        <dbReference type="ChEBI" id="CHEBI:57856"/>
        <dbReference type="ChEBI" id="CHEBI:59789"/>
        <dbReference type="ChEBI" id="CHEBI:73542"/>
        <dbReference type="ChEBI" id="CHEBI:74269"/>
        <dbReference type="EC" id="2.1.1.228"/>
    </reaction>
</comment>
<dbReference type="HAMAP" id="MF_00605">
    <property type="entry name" value="TrmD"/>
    <property type="match status" value="1"/>
</dbReference>
<evidence type="ECO:0000313" key="19">
    <source>
        <dbReference type="EMBL" id="HGH61870.1"/>
    </source>
</evidence>
<dbReference type="FunFam" id="1.10.1270.20:FF:000001">
    <property type="entry name" value="tRNA (guanine-N(1)-)-methyltransferase"/>
    <property type="match status" value="1"/>
</dbReference>
<dbReference type="Gene3D" id="3.40.1280.10">
    <property type="match status" value="1"/>
</dbReference>
<dbReference type="InterPro" id="IPR016009">
    <property type="entry name" value="tRNA_MeTrfase_TRMD/TRM10"/>
</dbReference>
<dbReference type="Gene3D" id="1.10.1270.20">
    <property type="entry name" value="tRNA(m1g37)methyltransferase, domain 2"/>
    <property type="match status" value="1"/>
</dbReference>
<dbReference type="InterPro" id="IPR023148">
    <property type="entry name" value="tRNA_m1G_MeTrfase_C_sf"/>
</dbReference>
<proteinExistence type="inferred from homology"/>
<evidence type="ECO:0000256" key="8">
    <source>
        <dbReference type="ARBA" id="ARBA00022603"/>
    </source>
</evidence>
<dbReference type="Pfam" id="PF01746">
    <property type="entry name" value="tRNA_m1G_MT"/>
    <property type="match status" value="1"/>
</dbReference>
<evidence type="ECO:0000256" key="11">
    <source>
        <dbReference type="ARBA" id="ARBA00022694"/>
    </source>
</evidence>
<comment type="caution">
    <text evidence="19">The sequence shown here is derived from an EMBL/GenBank/DDBJ whole genome shotgun (WGS) entry which is preliminary data.</text>
</comment>
<evidence type="ECO:0000256" key="3">
    <source>
        <dbReference type="ARBA" id="ARBA00007630"/>
    </source>
</evidence>
<dbReference type="InterPro" id="IPR002649">
    <property type="entry name" value="tRNA_m1G_MeTrfase_TrmD"/>
</dbReference>
<dbReference type="GO" id="GO:0002939">
    <property type="term" value="P:tRNA N1-guanine methylation"/>
    <property type="evidence" value="ECO:0007669"/>
    <property type="project" value="TreeGrafter"/>
</dbReference>
<keyword evidence="8 15" id="KW-0489">Methyltransferase</keyword>
<evidence type="ECO:0000256" key="6">
    <source>
        <dbReference type="ARBA" id="ARBA00014679"/>
    </source>
</evidence>
<comment type="similarity">
    <text evidence="3 15 17">Belongs to the RNA methyltransferase TrmD family.</text>
</comment>
<dbReference type="PIRSF" id="PIRSF000386">
    <property type="entry name" value="tRNA_mtase"/>
    <property type="match status" value="1"/>
</dbReference>
<comment type="subunit">
    <text evidence="4 15 17">Homodimer.</text>
</comment>
<dbReference type="CDD" id="cd18080">
    <property type="entry name" value="TrmD-like"/>
    <property type="match status" value="1"/>
</dbReference>
<sequence>MIDVCVLTIFPGIFDSFMKFGNTARALEKNLLRFRAVDLRDFTDDRRRTTDDYPYGGGRGMIMKPEPIVKGIRFLKETMTEPRVILTTPQAPVFNQEKAEELSKLESMIIVCGRYEGVDERVRCYVDDEISVGDYILSGGEIAAMVILDAVVRLIPGVLGSDSHIGGDSFYDGLLEYPQYTRPRVFEGMSVPWVLIEGHHEKIRTWRLRQSLARTLARRPDLLEKKTLNEVEARMLSEIRARCFAETQEKKNECA</sequence>
<evidence type="ECO:0000256" key="15">
    <source>
        <dbReference type="HAMAP-Rule" id="MF_00605"/>
    </source>
</evidence>
<evidence type="ECO:0000256" key="13">
    <source>
        <dbReference type="ARBA" id="ARBA00033392"/>
    </source>
</evidence>
<evidence type="ECO:0000259" key="18">
    <source>
        <dbReference type="Pfam" id="PF01746"/>
    </source>
</evidence>
<evidence type="ECO:0000256" key="9">
    <source>
        <dbReference type="ARBA" id="ARBA00022679"/>
    </source>
</evidence>
<keyword evidence="10 15" id="KW-0949">S-adenosyl-L-methionine</keyword>
<reference evidence="19" key="1">
    <citation type="journal article" date="2020" name="mSystems">
        <title>Genome- and Community-Level Interaction Insights into Carbon Utilization and Element Cycling Functions of Hydrothermarchaeota in Hydrothermal Sediment.</title>
        <authorList>
            <person name="Zhou Z."/>
            <person name="Liu Y."/>
            <person name="Xu W."/>
            <person name="Pan J."/>
            <person name="Luo Z.H."/>
            <person name="Li M."/>
        </authorList>
    </citation>
    <scope>NUCLEOTIDE SEQUENCE [LARGE SCALE GENOMIC DNA]</scope>
    <source>
        <strain evidence="19">SpSt-769</strain>
    </source>
</reference>
<evidence type="ECO:0000256" key="12">
    <source>
        <dbReference type="ARBA" id="ARBA00029736"/>
    </source>
</evidence>
<keyword evidence="7 15" id="KW-0963">Cytoplasm</keyword>
<evidence type="ECO:0000256" key="14">
    <source>
        <dbReference type="ARBA" id="ARBA00047783"/>
    </source>
</evidence>
<evidence type="ECO:0000256" key="16">
    <source>
        <dbReference type="PIRSR" id="PIRSR000386-1"/>
    </source>
</evidence>
<dbReference type="InterPro" id="IPR029026">
    <property type="entry name" value="tRNA_m1G_MTases_N"/>
</dbReference>
<comment type="function">
    <text evidence="1 15 17">Specifically methylates guanosine-37 in various tRNAs.</text>
</comment>
<dbReference type="InterPro" id="IPR029028">
    <property type="entry name" value="Alpha/beta_knot_MTases"/>
</dbReference>
<dbReference type="PANTHER" id="PTHR46417">
    <property type="entry name" value="TRNA (GUANINE-N(1)-)-METHYLTRANSFERASE"/>
    <property type="match status" value="1"/>
</dbReference>